<keyword evidence="4 9" id="KW-0378">Hydrolase</keyword>
<dbReference type="Gene3D" id="3.90.1150.50">
    <property type="entry name" value="Transcription-repair-coupling factor, D7 domain"/>
    <property type="match status" value="1"/>
</dbReference>
<dbReference type="SMART" id="SM00487">
    <property type="entry name" value="DEXDc"/>
    <property type="match status" value="1"/>
</dbReference>
<evidence type="ECO:0000259" key="10">
    <source>
        <dbReference type="PROSITE" id="PS51192"/>
    </source>
</evidence>
<dbReference type="SMART" id="SM00982">
    <property type="entry name" value="TRCF"/>
    <property type="match status" value="1"/>
</dbReference>
<keyword evidence="1 9" id="KW-0963">Cytoplasm</keyword>
<dbReference type="PROSITE" id="PS51194">
    <property type="entry name" value="HELICASE_CTER"/>
    <property type="match status" value="1"/>
</dbReference>
<name>A0A2U2XBY4_9FLAO</name>
<dbReference type="GO" id="GO:0005737">
    <property type="term" value="C:cytoplasm"/>
    <property type="evidence" value="ECO:0007669"/>
    <property type="project" value="UniProtKB-SubCell"/>
</dbReference>
<dbReference type="InterPro" id="IPR001650">
    <property type="entry name" value="Helicase_C-like"/>
</dbReference>
<dbReference type="Gene3D" id="3.40.50.300">
    <property type="entry name" value="P-loop containing nucleotide triphosphate hydrolases"/>
    <property type="match status" value="2"/>
</dbReference>
<dbReference type="EMBL" id="QFRJ01000007">
    <property type="protein sequence ID" value="PWH85260.1"/>
    <property type="molecule type" value="Genomic_DNA"/>
</dbReference>
<gene>
    <name evidence="9 12" type="primary">mfd</name>
    <name evidence="12" type="ORF">DIT68_09995</name>
</gene>
<dbReference type="RefSeq" id="WP_109359663.1">
    <property type="nucleotide sequence ID" value="NZ_QFRJ01000007.1"/>
</dbReference>
<comment type="function">
    <text evidence="9">Couples transcription and DNA repair by recognizing RNA polymerase (RNAP) stalled at DNA lesions. Mediates ATP-dependent release of RNAP and its truncated transcript from the DNA, and recruitment of nucleotide excision repair machinery to the damaged site.</text>
</comment>
<evidence type="ECO:0000313" key="12">
    <source>
        <dbReference type="EMBL" id="PWH85260.1"/>
    </source>
</evidence>
<dbReference type="GO" id="GO:0016787">
    <property type="term" value="F:hydrolase activity"/>
    <property type="evidence" value="ECO:0007669"/>
    <property type="project" value="UniProtKB-KW"/>
</dbReference>
<evidence type="ECO:0000256" key="1">
    <source>
        <dbReference type="ARBA" id="ARBA00022490"/>
    </source>
</evidence>
<dbReference type="Gene3D" id="3.30.2060.10">
    <property type="entry name" value="Penicillin-binding protein 1b domain"/>
    <property type="match status" value="1"/>
</dbReference>
<keyword evidence="3 9" id="KW-0227">DNA damage</keyword>
<dbReference type="GO" id="GO:0003684">
    <property type="term" value="F:damaged DNA binding"/>
    <property type="evidence" value="ECO:0007669"/>
    <property type="project" value="InterPro"/>
</dbReference>
<dbReference type="CDD" id="cd17991">
    <property type="entry name" value="DEXHc_TRCF"/>
    <property type="match status" value="1"/>
</dbReference>
<evidence type="ECO:0000256" key="4">
    <source>
        <dbReference type="ARBA" id="ARBA00022801"/>
    </source>
</evidence>
<keyword evidence="8 9" id="KW-0234">DNA repair</keyword>
<dbReference type="InterPro" id="IPR041471">
    <property type="entry name" value="UvrB_inter"/>
</dbReference>
<evidence type="ECO:0000256" key="8">
    <source>
        <dbReference type="ARBA" id="ARBA00023204"/>
    </source>
</evidence>
<dbReference type="GO" id="GO:0006355">
    <property type="term" value="P:regulation of DNA-templated transcription"/>
    <property type="evidence" value="ECO:0007669"/>
    <property type="project" value="UniProtKB-UniRule"/>
</dbReference>
<keyword evidence="2 9" id="KW-0547">Nucleotide-binding</keyword>
<dbReference type="SUPFAM" id="SSF143517">
    <property type="entry name" value="TRCF domain-like"/>
    <property type="match status" value="1"/>
</dbReference>
<evidence type="ECO:0000259" key="11">
    <source>
        <dbReference type="PROSITE" id="PS51194"/>
    </source>
</evidence>
<dbReference type="Pfam" id="PF02559">
    <property type="entry name" value="CarD_TRCF_RID"/>
    <property type="match status" value="1"/>
</dbReference>
<dbReference type="SUPFAM" id="SSF141259">
    <property type="entry name" value="CarD-like"/>
    <property type="match status" value="1"/>
</dbReference>
<comment type="similarity">
    <text evidence="9">In the C-terminal section; belongs to the helicase family. RecG subfamily.</text>
</comment>
<dbReference type="EC" id="3.6.4.-" evidence="9"/>
<dbReference type="InterPro" id="IPR005118">
    <property type="entry name" value="TRCF_C"/>
</dbReference>
<evidence type="ECO:0000256" key="6">
    <source>
        <dbReference type="ARBA" id="ARBA00022840"/>
    </source>
</evidence>
<dbReference type="HAMAP" id="MF_00969">
    <property type="entry name" value="TRCF"/>
    <property type="match status" value="1"/>
</dbReference>
<keyword evidence="7 9" id="KW-0238">DNA-binding</keyword>
<sequence>MTIKQIKAEFKKSSGVISTIDKLQNRPTKIQWKGVVGASKAFNASTVAEQVPGHHLFILQDKEEAAYFLNDLQGLYLDDDRVVFYPASYKVPYKLEETDNANVVGRAEALDKVTKSPNSWIVTYPKALFERVPTKQKLSTNTFKIEKGEEYDIEFLTDFLLEHEFHIVDFVYEPGQFSIRGGIVDIFSYSNDQPFRLEFFGDELETIRTFDPVTQLSIKEHAFFHIVPNIQLSLDQTENGSFLSFVGKDTTLWISSYKEIKGQLETEYKKAASIFNELPETGAKHTPPSELYFHPTDLEKELQLFTQIEWGPDYTNKDAAVIQFTDKAQPAFNKNFDLLTEDLKQRKKLGFKNLIFSNQPKQIERLLDIFRDIQAEVEFTPINTGIHEGFINEELKLVCYTDHQIFERYNRFRLKEGFRQAKQALTLKELHNLQKGDYVTHIDHGVGRFSGLETIDVNGKPQETIRLVYKDNDVLYVSIHSLHRISKFTGKDGTAPSMNKLGTQTWAKLKNKTKKKIKEIAFDLIQLYAKRKSQPGYAYTPDTYLQNELEASFIYEDTPDQLKATEAVKEDMEKDTPMDRLICGDVGFGKTEIAVRAAFKAATDGKQVAILVPTTILSLQHYRSFKERLKDFPVRVDYVNRFKSTKQSNETLKDLSDGKIDILIGTHKIVSKNVKFKDLGLIIIDEEQKFGVSVKDKLKTLKATVDTLTLTATPIPRTLQFSLMGARDLSIISTPPPNRQPVLTEIIEFDEETIRDAISYEVSRGGQVYFVHNRLENIQEISGMIQRLCPGVRVGIGHGQMDGKKLEKVMMDFIEHEYDVLLATTIIESGIDISNANTMIINKANNFGLSDLHQLRGRVGRSTKKGFCYLIAPRYNMLTSEAQKRLNALVQFSDLGSGFSIAMKDLDIRGAGNLLGGEQSGFIADIGFDMYQKILNEAIDELRQSEFKDLFENRNSDSYQSFVQECVLETDMEIRIPDDYVNNVSERLSLYQELDSLATEEELKLFETQLADRFGPIPAVVEDLLQSIRLRRKAQEVGFTRLIIKSEKMIGYFTENPAHIYYQSPIFTQVLNYIQSNPKGVKMNQKNDKLRLVFSNVGNIDEALEKVSKIMMRAEKQQ</sequence>
<organism evidence="12 13">
    <name type="scientific">Brumimicrobium oceani</name>
    <dbReference type="NCBI Taxonomy" id="2100725"/>
    <lineage>
        <taxon>Bacteria</taxon>
        <taxon>Pseudomonadati</taxon>
        <taxon>Bacteroidota</taxon>
        <taxon>Flavobacteriia</taxon>
        <taxon>Flavobacteriales</taxon>
        <taxon>Crocinitomicaceae</taxon>
        <taxon>Brumimicrobium</taxon>
    </lineage>
</organism>
<dbReference type="InterPro" id="IPR027417">
    <property type="entry name" value="P-loop_NTPase"/>
</dbReference>
<dbReference type="SUPFAM" id="SSF52540">
    <property type="entry name" value="P-loop containing nucleoside triphosphate hydrolases"/>
    <property type="match status" value="3"/>
</dbReference>
<comment type="similarity">
    <text evidence="9">In the N-terminal section; belongs to the UvrB family.</text>
</comment>
<reference evidence="12 13" key="1">
    <citation type="submission" date="2018-05" db="EMBL/GenBank/DDBJ databases">
        <title>Brumimicrobium oceani sp. nov., isolated from coastal sediment.</title>
        <authorList>
            <person name="Kou Y."/>
        </authorList>
    </citation>
    <scope>NUCLEOTIDE SEQUENCE [LARGE SCALE GENOMIC DNA]</scope>
    <source>
        <strain evidence="12 13">C305</strain>
    </source>
</reference>
<reference evidence="12 13" key="2">
    <citation type="submission" date="2018-05" db="EMBL/GenBank/DDBJ databases">
        <authorList>
            <person name="Lanie J.A."/>
            <person name="Ng W.-L."/>
            <person name="Kazmierczak K.M."/>
            <person name="Andrzejewski T.M."/>
            <person name="Davidsen T.M."/>
            <person name="Wayne K.J."/>
            <person name="Tettelin H."/>
            <person name="Glass J.I."/>
            <person name="Rusch D."/>
            <person name="Podicherti R."/>
            <person name="Tsui H.-C.T."/>
            <person name="Winkler M.E."/>
        </authorList>
    </citation>
    <scope>NUCLEOTIDE SEQUENCE [LARGE SCALE GENOMIC DNA]</scope>
    <source>
        <strain evidence="12 13">C305</strain>
    </source>
</reference>
<dbReference type="GO" id="GO:0005524">
    <property type="term" value="F:ATP binding"/>
    <property type="evidence" value="ECO:0007669"/>
    <property type="project" value="UniProtKB-UniRule"/>
</dbReference>
<dbReference type="Gene3D" id="2.40.10.170">
    <property type="match status" value="1"/>
</dbReference>
<dbReference type="Pfam" id="PF00270">
    <property type="entry name" value="DEAD"/>
    <property type="match status" value="1"/>
</dbReference>
<dbReference type="InterPro" id="IPR014001">
    <property type="entry name" value="Helicase_ATP-bd"/>
</dbReference>
<keyword evidence="13" id="KW-1185">Reference proteome</keyword>
<dbReference type="Proteomes" id="UP000245370">
    <property type="component" value="Unassembled WGS sequence"/>
</dbReference>
<dbReference type="PROSITE" id="PS51192">
    <property type="entry name" value="HELICASE_ATP_BIND_1"/>
    <property type="match status" value="1"/>
</dbReference>
<proteinExistence type="inferred from homology"/>
<dbReference type="Pfam" id="PF03461">
    <property type="entry name" value="TRCF"/>
    <property type="match status" value="1"/>
</dbReference>
<dbReference type="NCBIfam" id="TIGR00580">
    <property type="entry name" value="mfd"/>
    <property type="match status" value="1"/>
</dbReference>
<feature type="domain" description="Helicase C-terminal" evidence="11">
    <location>
        <begin position="753"/>
        <end position="907"/>
    </location>
</feature>
<dbReference type="OrthoDB" id="9804325at2"/>
<comment type="caution">
    <text evidence="12">The sequence shown here is derived from an EMBL/GenBank/DDBJ whole genome shotgun (WGS) entry which is preliminary data.</text>
</comment>
<dbReference type="Pfam" id="PF17757">
    <property type="entry name" value="UvrB_inter"/>
    <property type="match status" value="1"/>
</dbReference>
<dbReference type="InterPro" id="IPR003711">
    <property type="entry name" value="CarD-like/TRCF_RID"/>
</dbReference>
<feature type="domain" description="Helicase ATP-binding" evidence="10">
    <location>
        <begin position="571"/>
        <end position="732"/>
    </location>
</feature>
<accession>A0A2U2XBY4</accession>
<dbReference type="Gene3D" id="3.40.50.11180">
    <property type="match status" value="1"/>
</dbReference>
<evidence type="ECO:0000256" key="3">
    <source>
        <dbReference type="ARBA" id="ARBA00022763"/>
    </source>
</evidence>
<dbReference type="InterPro" id="IPR004576">
    <property type="entry name" value="Mfd"/>
</dbReference>
<dbReference type="PANTHER" id="PTHR47964:SF1">
    <property type="entry name" value="ATP-DEPENDENT DNA HELICASE HOMOLOG RECG, CHLOROPLASTIC"/>
    <property type="match status" value="1"/>
</dbReference>
<dbReference type="SMART" id="SM00490">
    <property type="entry name" value="HELICc"/>
    <property type="match status" value="1"/>
</dbReference>
<dbReference type="PANTHER" id="PTHR47964">
    <property type="entry name" value="ATP-DEPENDENT DNA HELICASE HOMOLOG RECG, CHLOROPLASTIC"/>
    <property type="match status" value="1"/>
</dbReference>
<dbReference type="InterPro" id="IPR047112">
    <property type="entry name" value="RecG/Mfd"/>
</dbReference>
<dbReference type="InterPro" id="IPR036101">
    <property type="entry name" value="CarD-like/TRCF_RID_sf"/>
</dbReference>
<dbReference type="InterPro" id="IPR011545">
    <property type="entry name" value="DEAD/DEAH_box_helicase_dom"/>
</dbReference>
<protein>
    <recommendedName>
        <fullName evidence="9">Transcription-repair-coupling factor</fullName>
        <shortName evidence="9">TRCF</shortName>
        <ecNumber evidence="9">3.6.4.-</ecNumber>
    </recommendedName>
</protein>
<comment type="subcellular location">
    <subcellularLocation>
        <location evidence="9">Cytoplasm</location>
    </subcellularLocation>
</comment>
<evidence type="ECO:0000313" key="13">
    <source>
        <dbReference type="Proteomes" id="UP000245370"/>
    </source>
</evidence>
<dbReference type="InterPro" id="IPR037235">
    <property type="entry name" value="TRCF-like_C_D7"/>
</dbReference>
<evidence type="ECO:0000256" key="2">
    <source>
        <dbReference type="ARBA" id="ARBA00022741"/>
    </source>
</evidence>
<evidence type="ECO:0000256" key="5">
    <source>
        <dbReference type="ARBA" id="ARBA00022806"/>
    </source>
</evidence>
<evidence type="ECO:0000256" key="7">
    <source>
        <dbReference type="ARBA" id="ARBA00023125"/>
    </source>
</evidence>
<keyword evidence="5" id="KW-0347">Helicase</keyword>
<dbReference type="Pfam" id="PF00271">
    <property type="entry name" value="Helicase_C"/>
    <property type="match status" value="1"/>
</dbReference>
<dbReference type="GO" id="GO:0003678">
    <property type="term" value="F:DNA helicase activity"/>
    <property type="evidence" value="ECO:0007669"/>
    <property type="project" value="TreeGrafter"/>
</dbReference>
<evidence type="ECO:0000256" key="9">
    <source>
        <dbReference type="HAMAP-Rule" id="MF_00969"/>
    </source>
</evidence>
<dbReference type="SMART" id="SM01058">
    <property type="entry name" value="CarD_TRCF"/>
    <property type="match status" value="1"/>
</dbReference>
<dbReference type="AlphaFoldDB" id="A0A2U2XBY4"/>
<keyword evidence="6 9" id="KW-0067">ATP-binding</keyword>
<dbReference type="GO" id="GO:0000716">
    <property type="term" value="P:transcription-coupled nucleotide-excision repair, DNA damage recognition"/>
    <property type="evidence" value="ECO:0007669"/>
    <property type="project" value="UniProtKB-UniRule"/>
</dbReference>